<feature type="transmembrane region" description="Helical" evidence="11">
    <location>
        <begin position="168"/>
        <end position="188"/>
    </location>
</feature>
<evidence type="ECO:0000256" key="10">
    <source>
        <dbReference type="SAM" id="MobiDB-lite"/>
    </source>
</evidence>
<name>A0ABP5I268_9MICO</name>
<feature type="transmembrane region" description="Helical" evidence="11">
    <location>
        <begin position="26"/>
        <end position="53"/>
    </location>
</feature>
<keyword evidence="8" id="KW-0811">Translocation</keyword>
<evidence type="ECO:0000256" key="2">
    <source>
        <dbReference type="ARBA" id="ARBA00015792"/>
    </source>
</evidence>
<dbReference type="NCBIfam" id="TIGR00966">
    <property type="entry name" value="transloc_SecF"/>
    <property type="match status" value="1"/>
</dbReference>
<feature type="transmembrane region" description="Helical" evidence="11">
    <location>
        <begin position="194"/>
        <end position="215"/>
    </location>
</feature>
<dbReference type="EMBL" id="BAAAPZ010000002">
    <property type="protein sequence ID" value="GAA2090791.1"/>
    <property type="molecule type" value="Genomic_DNA"/>
</dbReference>
<dbReference type="InterPro" id="IPR005665">
    <property type="entry name" value="SecF_bac"/>
</dbReference>
<dbReference type="RefSeq" id="WP_291798049.1">
    <property type="nucleotide sequence ID" value="NZ_BAAAPZ010000002.1"/>
</dbReference>
<keyword evidence="14" id="KW-1185">Reference proteome</keyword>
<keyword evidence="3" id="KW-0813">Transport</keyword>
<dbReference type="InterPro" id="IPR022645">
    <property type="entry name" value="SecD/SecF_bac"/>
</dbReference>
<organism evidence="13 14">
    <name type="scientific">Brevibacterium salitolerans</name>
    <dbReference type="NCBI Taxonomy" id="1403566"/>
    <lineage>
        <taxon>Bacteria</taxon>
        <taxon>Bacillati</taxon>
        <taxon>Actinomycetota</taxon>
        <taxon>Actinomycetes</taxon>
        <taxon>Micrococcales</taxon>
        <taxon>Brevibacteriaceae</taxon>
        <taxon>Brevibacterium</taxon>
    </lineage>
</organism>
<dbReference type="PRINTS" id="PR01755">
    <property type="entry name" value="SECFTRNLCASE"/>
</dbReference>
<keyword evidence="4" id="KW-1003">Cell membrane</keyword>
<evidence type="ECO:0000256" key="9">
    <source>
        <dbReference type="ARBA" id="ARBA00023136"/>
    </source>
</evidence>
<protein>
    <recommendedName>
        <fullName evidence="2">Protein translocase subunit SecF</fullName>
    </recommendedName>
</protein>
<keyword evidence="9 11" id="KW-0472">Membrane</keyword>
<evidence type="ECO:0000256" key="3">
    <source>
        <dbReference type="ARBA" id="ARBA00022448"/>
    </source>
</evidence>
<dbReference type="PANTHER" id="PTHR30081">
    <property type="entry name" value="PROTEIN-EXPORT MEMBRANE PROTEIN SEC"/>
    <property type="match status" value="1"/>
</dbReference>
<dbReference type="PANTHER" id="PTHR30081:SF8">
    <property type="entry name" value="PROTEIN TRANSLOCASE SUBUNIT SECF"/>
    <property type="match status" value="1"/>
</dbReference>
<dbReference type="Gene3D" id="1.20.1640.10">
    <property type="entry name" value="Multidrug efflux transporter AcrB transmembrane domain"/>
    <property type="match status" value="1"/>
</dbReference>
<evidence type="ECO:0000256" key="1">
    <source>
        <dbReference type="ARBA" id="ARBA00004651"/>
    </source>
</evidence>
<sequence length="344" mass="36759">MKRFLSWGNRLHSGETSIPFVPRRGLWLGISGLLCALSLVIPLVSGFNLGIAFTGGSQFQVDNVTSADPAVGEEAVREAVGDENVSAVAGSDTSVSVTSDELTDAQVYEARQALVNAYSVEEADVTSTFVGPQWGQDVTVKMMRALVIFVALAMIVMAVYFRTWKMSLAAIVGVVAVMLITVGIYSATGFEVTPAAIIGFLTVLSFSIYDTVVVFDKVRENTAGYRDNVHMKFSELVNLGINQTTVRSINTSMISALPIGAILFIGVFMLGAGTLVDISLSLFIGQIVAGLSTLFVAAPLYAVLRAREPAVKEQEAAVAERRRERGLPDRPPVLMSEAPVSAGR</sequence>
<evidence type="ECO:0000256" key="11">
    <source>
        <dbReference type="SAM" id="Phobius"/>
    </source>
</evidence>
<proteinExistence type="predicted"/>
<evidence type="ECO:0000313" key="14">
    <source>
        <dbReference type="Proteomes" id="UP001500984"/>
    </source>
</evidence>
<feature type="transmembrane region" description="Helical" evidence="11">
    <location>
        <begin position="256"/>
        <end position="276"/>
    </location>
</feature>
<dbReference type="InterPro" id="IPR048634">
    <property type="entry name" value="SecD_SecF_C"/>
</dbReference>
<gene>
    <name evidence="13" type="primary">secF</name>
    <name evidence="13" type="ORF">GCM10009823_07500</name>
</gene>
<comment type="subcellular location">
    <subcellularLocation>
        <location evidence="1">Cell membrane</location>
        <topology evidence="1">Multi-pass membrane protein</topology>
    </subcellularLocation>
</comment>
<keyword evidence="6" id="KW-0653">Protein transport</keyword>
<evidence type="ECO:0000256" key="5">
    <source>
        <dbReference type="ARBA" id="ARBA00022692"/>
    </source>
</evidence>
<evidence type="ECO:0000259" key="12">
    <source>
        <dbReference type="Pfam" id="PF02355"/>
    </source>
</evidence>
<evidence type="ECO:0000256" key="8">
    <source>
        <dbReference type="ARBA" id="ARBA00023010"/>
    </source>
</evidence>
<feature type="region of interest" description="Disordered" evidence="10">
    <location>
        <begin position="317"/>
        <end position="344"/>
    </location>
</feature>
<dbReference type="InterPro" id="IPR022813">
    <property type="entry name" value="SecD/SecF_arch_bac"/>
</dbReference>
<comment type="caution">
    <text evidence="13">The sequence shown here is derived from an EMBL/GenBank/DDBJ whole genome shotgun (WGS) entry which is preliminary data.</text>
</comment>
<feature type="transmembrane region" description="Helical" evidence="11">
    <location>
        <begin position="142"/>
        <end position="161"/>
    </location>
</feature>
<dbReference type="Pfam" id="PF02355">
    <property type="entry name" value="SecD_SecF_C"/>
    <property type="match status" value="1"/>
</dbReference>
<accession>A0ABP5I268</accession>
<feature type="domain" description="Protein export membrane protein SecD/SecF C-terminal" evidence="12">
    <location>
        <begin position="119"/>
        <end position="305"/>
    </location>
</feature>
<feature type="transmembrane region" description="Helical" evidence="11">
    <location>
        <begin position="282"/>
        <end position="304"/>
    </location>
</feature>
<reference evidence="14" key="1">
    <citation type="journal article" date="2019" name="Int. J. Syst. Evol. Microbiol.">
        <title>The Global Catalogue of Microorganisms (GCM) 10K type strain sequencing project: providing services to taxonomists for standard genome sequencing and annotation.</title>
        <authorList>
            <consortium name="The Broad Institute Genomics Platform"/>
            <consortium name="The Broad Institute Genome Sequencing Center for Infectious Disease"/>
            <person name="Wu L."/>
            <person name="Ma J."/>
        </authorList>
    </citation>
    <scope>NUCLEOTIDE SEQUENCE [LARGE SCALE GENOMIC DNA]</scope>
    <source>
        <strain evidence="14">JCM 15900</strain>
    </source>
</reference>
<feature type="compositionally biased region" description="Basic and acidic residues" evidence="10">
    <location>
        <begin position="317"/>
        <end position="328"/>
    </location>
</feature>
<dbReference type="SUPFAM" id="SSF82866">
    <property type="entry name" value="Multidrug efflux transporter AcrB transmembrane domain"/>
    <property type="match status" value="1"/>
</dbReference>
<keyword evidence="5 11" id="KW-0812">Transmembrane</keyword>
<evidence type="ECO:0000313" key="13">
    <source>
        <dbReference type="EMBL" id="GAA2090791.1"/>
    </source>
</evidence>
<evidence type="ECO:0000256" key="6">
    <source>
        <dbReference type="ARBA" id="ARBA00022927"/>
    </source>
</evidence>
<keyword evidence="7 11" id="KW-1133">Transmembrane helix</keyword>
<dbReference type="Proteomes" id="UP001500984">
    <property type="component" value="Unassembled WGS sequence"/>
</dbReference>
<evidence type="ECO:0000256" key="4">
    <source>
        <dbReference type="ARBA" id="ARBA00022475"/>
    </source>
</evidence>
<evidence type="ECO:0000256" key="7">
    <source>
        <dbReference type="ARBA" id="ARBA00022989"/>
    </source>
</evidence>